<accession>A0A8S5MEZ6</accession>
<name>A0A8S5MEZ6_9CAUD</name>
<dbReference type="EMBL" id="BK014888">
    <property type="protein sequence ID" value="DAD80786.1"/>
    <property type="molecule type" value="Genomic_DNA"/>
</dbReference>
<reference evidence="1" key="1">
    <citation type="journal article" date="2021" name="Proc. Natl. Acad. Sci. U.S.A.">
        <title>A Catalog of Tens of Thousands of Viruses from Human Metagenomes Reveals Hidden Associations with Chronic Diseases.</title>
        <authorList>
            <person name="Tisza M.J."/>
            <person name="Buck C.B."/>
        </authorList>
    </citation>
    <scope>NUCLEOTIDE SEQUENCE</scope>
    <source>
        <strain evidence="1">CtWuM9</strain>
    </source>
</reference>
<evidence type="ECO:0000313" key="1">
    <source>
        <dbReference type="EMBL" id="DAD80786.1"/>
    </source>
</evidence>
<protein>
    <submittedName>
        <fullName evidence="1">Tail tube protein</fullName>
    </submittedName>
</protein>
<organism evidence="1">
    <name type="scientific">Siphoviridae sp. ctWuM9</name>
    <dbReference type="NCBI Taxonomy" id="2826364"/>
    <lineage>
        <taxon>Viruses</taxon>
        <taxon>Duplodnaviria</taxon>
        <taxon>Heunggongvirae</taxon>
        <taxon>Uroviricota</taxon>
        <taxon>Caudoviricetes</taxon>
    </lineage>
</organism>
<proteinExistence type="predicted"/>
<sequence>MGKQISWDDTGSRWFENGCDRGVLYVQGDTGNYPKGVAWNGLTKVTEAPEGAAANNLYADNIKYASLRSAESFKATIEAYTYPDEFGECDGSVEVARGIKAGQQTRKAFGFSYRTNIGNDTGTTSDDGYYIHLVYGATAAPSSRNYETVNNSPSAITFSWSVETTPVNVKGIKPTSTLTIDSRKVTKENLKKIEDKLYGTETTDPILPLPDEIVALVGGVTPLHG</sequence>